<evidence type="ECO:0000256" key="5">
    <source>
        <dbReference type="ARBA" id="ARBA00023002"/>
    </source>
</evidence>
<evidence type="ECO:0000256" key="2">
    <source>
        <dbReference type="ARBA" id="ARBA00022642"/>
    </source>
</evidence>
<dbReference type="GO" id="GO:0004502">
    <property type="term" value="F:kynurenine 3-monooxygenase activity"/>
    <property type="evidence" value="ECO:0007669"/>
    <property type="project" value="TreeGrafter"/>
</dbReference>
<dbReference type="PANTHER" id="PTHR46028:SF1">
    <property type="entry name" value="FAD-BINDING DOMAIN-CONTAINING PROTEIN"/>
    <property type="match status" value="1"/>
</dbReference>
<dbReference type="OrthoDB" id="10053569at2759"/>
<feature type="domain" description="FAD-binding" evidence="8">
    <location>
        <begin position="2"/>
        <end position="346"/>
    </location>
</feature>
<keyword evidence="3" id="KW-0274">FAD</keyword>
<dbReference type="GO" id="GO:0071949">
    <property type="term" value="F:FAD binding"/>
    <property type="evidence" value="ECO:0007669"/>
    <property type="project" value="InterPro"/>
</dbReference>
<dbReference type="GO" id="GO:0005741">
    <property type="term" value="C:mitochondrial outer membrane"/>
    <property type="evidence" value="ECO:0007669"/>
    <property type="project" value="TreeGrafter"/>
</dbReference>
<keyword evidence="1" id="KW-0285">Flavoprotein</keyword>
<evidence type="ECO:0000313" key="10">
    <source>
        <dbReference type="Proteomes" id="UP000230233"/>
    </source>
</evidence>
<dbReference type="GO" id="GO:0070189">
    <property type="term" value="P:kynurenine metabolic process"/>
    <property type="evidence" value="ECO:0007669"/>
    <property type="project" value="TreeGrafter"/>
</dbReference>
<keyword evidence="5" id="KW-0560">Oxidoreductase</keyword>
<dbReference type="PRINTS" id="PR00420">
    <property type="entry name" value="RNGMNOXGNASE"/>
</dbReference>
<keyword evidence="2" id="KW-0662">Pyridine nucleotide biosynthesis</keyword>
<dbReference type="GO" id="GO:0019363">
    <property type="term" value="P:pyridine nucleotide biosynthetic process"/>
    <property type="evidence" value="ECO:0007669"/>
    <property type="project" value="UniProtKB-KW"/>
</dbReference>
<keyword evidence="7" id="KW-1133">Transmembrane helix</keyword>
<accession>A0A2G5TGD1</accession>
<proteinExistence type="predicted"/>
<evidence type="ECO:0000259" key="8">
    <source>
        <dbReference type="Pfam" id="PF01494"/>
    </source>
</evidence>
<evidence type="ECO:0000256" key="4">
    <source>
        <dbReference type="ARBA" id="ARBA00022857"/>
    </source>
</evidence>
<sequence>MLSVLIAGGGLVGCVNACMFGRKGWRVTVFESRSDPRGNALEKGRSFNLALGFRAMETLKHIGILEDVIKMGVPIKQKISHQEDKEGVLENLALLKEGDFILTINRQKLSELLIQKAEGYSSVKFSFDHKAIKYDVECKKLLVESPDGSQINVDGDLILACDGAHSTIRRSLLKTPRFNFNQKYCDIGYMDLSVTIENVSELKLGIHYSWRRKGVILVALVNRDRTLTVSLFANFTVFAENCSTPEDSVLFFQRYFSLIYSIIGERHIFDTFSRYKPQAIISVLCSRHGFFDKLLLMGDAAHAMLPFQGQGANCGFEDCLVLQEILEETGEDDLKSLVKKYSEVRTNDTNMMNQMEWEGYVQLVEDLQNLNRSLGWFNKMQSSLKNRLSVWFPSKFTLAAFSRERYSEITRKHQLAQKFQLCIKTTFAIIIIIIAFMIIR</sequence>
<comment type="caution">
    <text evidence="9">The sequence shown here is derived from an EMBL/GenBank/DDBJ whole genome shotgun (WGS) entry which is preliminary data.</text>
</comment>
<keyword evidence="4" id="KW-0521">NADP</keyword>
<evidence type="ECO:0000256" key="7">
    <source>
        <dbReference type="SAM" id="Phobius"/>
    </source>
</evidence>
<dbReference type="AlphaFoldDB" id="A0A2G5TGD1"/>
<name>A0A2G5TGD1_9PELO</name>
<dbReference type="Proteomes" id="UP000230233">
    <property type="component" value="Chromosome V"/>
</dbReference>
<evidence type="ECO:0000313" key="9">
    <source>
        <dbReference type="EMBL" id="PIC26395.1"/>
    </source>
</evidence>
<dbReference type="InterPro" id="IPR002938">
    <property type="entry name" value="FAD-bd"/>
</dbReference>
<organism evidence="9 10">
    <name type="scientific">Caenorhabditis nigoni</name>
    <dbReference type="NCBI Taxonomy" id="1611254"/>
    <lineage>
        <taxon>Eukaryota</taxon>
        <taxon>Metazoa</taxon>
        <taxon>Ecdysozoa</taxon>
        <taxon>Nematoda</taxon>
        <taxon>Chromadorea</taxon>
        <taxon>Rhabditida</taxon>
        <taxon>Rhabditina</taxon>
        <taxon>Rhabditomorpha</taxon>
        <taxon>Rhabditoidea</taxon>
        <taxon>Rhabditidae</taxon>
        <taxon>Peloderinae</taxon>
        <taxon>Caenorhabditis</taxon>
    </lineage>
</organism>
<reference evidence="10" key="1">
    <citation type="submission" date="2017-10" db="EMBL/GenBank/DDBJ databases">
        <title>Rapid genome shrinkage in a self-fertile nematode reveals novel sperm competition proteins.</title>
        <authorList>
            <person name="Yin D."/>
            <person name="Schwarz E.M."/>
            <person name="Thomas C.G."/>
            <person name="Felde R.L."/>
            <person name="Korf I.F."/>
            <person name="Cutter A.D."/>
            <person name="Schartner C.M."/>
            <person name="Ralston E.J."/>
            <person name="Meyer B.J."/>
            <person name="Haag E.S."/>
        </authorList>
    </citation>
    <scope>NUCLEOTIDE SEQUENCE [LARGE SCALE GENOMIC DNA]</scope>
    <source>
        <strain evidence="10">JU1422</strain>
    </source>
</reference>
<protein>
    <recommendedName>
        <fullName evidence="8">FAD-binding domain-containing protein</fullName>
    </recommendedName>
</protein>
<dbReference type="InterPro" id="IPR036188">
    <property type="entry name" value="FAD/NAD-bd_sf"/>
</dbReference>
<evidence type="ECO:0000256" key="3">
    <source>
        <dbReference type="ARBA" id="ARBA00022827"/>
    </source>
</evidence>
<dbReference type="Gene3D" id="3.50.50.60">
    <property type="entry name" value="FAD/NAD(P)-binding domain"/>
    <property type="match status" value="1"/>
</dbReference>
<gene>
    <name evidence="9" type="primary">Cni-kmo-2</name>
    <name evidence="9" type="synonym">Cnig_chr_V.g18981</name>
    <name evidence="9" type="ORF">B9Z55_018981</name>
</gene>
<evidence type="ECO:0000256" key="1">
    <source>
        <dbReference type="ARBA" id="ARBA00022630"/>
    </source>
</evidence>
<keyword evidence="10" id="KW-1185">Reference proteome</keyword>
<evidence type="ECO:0000256" key="6">
    <source>
        <dbReference type="ARBA" id="ARBA00023033"/>
    </source>
</evidence>
<keyword evidence="6" id="KW-0503">Monooxygenase</keyword>
<dbReference type="STRING" id="1611254.A0A2G5TGD1"/>
<keyword evidence="7" id="KW-0812">Transmembrane</keyword>
<dbReference type="SUPFAM" id="SSF51905">
    <property type="entry name" value="FAD/NAD(P)-binding domain"/>
    <property type="match status" value="1"/>
</dbReference>
<keyword evidence="7" id="KW-0472">Membrane</keyword>
<dbReference type="Pfam" id="PF01494">
    <property type="entry name" value="FAD_binding_3"/>
    <property type="match status" value="1"/>
</dbReference>
<dbReference type="PANTHER" id="PTHR46028">
    <property type="entry name" value="KYNURENINE 3-MONOOXYGENASE"/>
    <property type="match status" value="1"/>
</dbReference>
<dbReference type="FunFam" id="3.50.50.60:FF:000185">
    <property type="entry name" value="Kynurenine 3-monooxygenase"/>
    <property type="match status" value="1"/>
</dbReference>
<dbReference type="EMBL" id="PDUG01000005">
    <property type="protein sequence ID" value="PIC26395.1"/>
    <property type="molecule type" value="Genomic_DNA"/>
</dbReference>
<feature type="transmembrane region" description="Helical" evidence="7">
    <location>
        <begin position="418"/>
        <end position="439"/>
    </location>
</feature>